<proteinExistence type="inferred from homology"/>
<keyword evidence="5" id="KW-0653">Protein transport</keyword>
<protein>
    <recommendedName>
        <fullName evidence="2">Immediate early response 3-interacting protein 1</fullName>
    </recommendedName>
</protein>
<feature type="chain" id="PRO_5046340720" description="Immediate early response 3-interacting protein 1" evidence="10">
    <location>
        <begin position="19"/>
        <end position="82"/>
    </location>
</feature>
<dbReference type="PANTHER" id="PTHR15858:SF0">
    <property type="entry name" value="IMMEDIATE EARLY RESPONSE 3-INTERACTING PROTEIN 1"/>
    <property type="match status" value="1"/>
</dbReference>
<evidence type="ECO:0000256" key="7">
    <source>
        <dbReference type="ARBA" id="ARBA00023136"/>
    </source>
</evidence>
<evidence type="ECO:0000256" key="5">
    <source>
        <dbReference type="ARBA" id="ARBA00022927"/>
    </source>
</evidence>
<evidence type="ECO:0000256" key="6">
    <source>
        <dbReference type="ARBA" id="ARBA00022989"/>
    </source>
</evidence>
<evidence type="ECO:0000256" key="2">
    <source>
        <dbReference type="ARBA" id="ARBA00016434"/>
    </source>
</evidence>
<dbReference type="InterPro" id="IPR013880">
    <property type="entry name" value="Yos1"/>
</dbReference>
<comment type="similarity">
    <text evidence="8">Belongs to the YOS1 family.</text>
</comment>
<keyword evidence="7" id="KW-0472">Membrane</keyword>
<evidence type="ECO:0000256" key="4">
    <source>
        <dbReference type="ARBA" id="ARBA00022692"/>
    </source>
</evidence>
<evidence type="ECO:0000256" key="3">
    <source>
        <dbReference type="ARBA" id="ARBA00022448"/>
    </source>
</evidence>
<reference evidence="11 12" key="1">
    <citation type="submission" date="2024-08" db="EMBL/GenBank/DDBJ databases">
        <authorList>
            <person name="Will J Nash"/>
            <person name="Angela Man"/>
            <person name="Seanna McTaggart"/>
            <person name="Kendall Baker"/>
            <person name="Tom Barker"/>
            <person name="Leah Catchpole"/>
            <person name="Alex Durrant"/>
            <person name="Karim Gharbi"/>
            <person name="Naomi Irish"/>
            <person name="Gemy Kaithakottil"/>
            <person name="Debby Ku"/>
            <person name="Aaliyah Providence"/>
            <person name="Felix Shaw"/>
            <person name="David Swarbreck"/>
            <person name="Chris Watkins"/>
            <person name="Ann M. McCartney"/>
            <person name="Giulio Formenti"/>
            <person name="Alice Mouton"/>
            <person name="Noel Vella"/>
            <person name="Bjorn M von Reumont"/>
            <person name="Adriana Vella"/>
            <person name="Wilfried Haerty"/>
        </authorList>
    </citation>
    <scope>NUCLEOTIDE SEQUENCE [LARGE SCALE GENOMIC DNA]</scope>
</reference>
<keyword evidence="4" id="KW-0812">Transmembrane</keyword>
<keyword evidence="3" id="KW-0813">Transport</keyword>
<evidence type="ECO:0000256" key="10">
    <source>
        <dbReference type="SAM" id="SignalP"/>
    </source>
</evidence>
<gene>
    <name evidence="11" type="ORF">XYLVIOL_LOCUS10020</name>
</gene>
<keyword evidence="6" id="KW-1133">Transmembrane helix</keyword>
<feature type="signal peptide" evidence="10">
    <location>
        <begin position="1"/>
        <end position="18"/>
    </location>
</feature>
<evidence type="ECO:0000313" key="11">
    <source>
        <dbReference type="EMBL" id="CAL7950546.1"/>
    </source>
</evidence>
<comment type="function">
    <text evidence="9">Regulator of endoplasmic reticulum secretion that acts as a key determinant of brain size. Required for secretion of extracellular matrix proteins. Required for correct brain development by depositing sufficient extracellular matrix proteins for tissue integrity and the proliferation of neural progenitors. Acts as a regulator of the unfolded protein response (UPR).</text>
</comment>
<name>A0ABP1PBE2_XYLVO</name>
<dbReference type="EMBL" id="CAXAJV020001300">
    <property type="protein sequence ID" value="CAL7950546.1"/>
    <property type="molecule type" value="Genomic_DNA"/>
</dbReference>
<organism evidence="11 12">
    <name type="scientific">Xylocopa violacea</name>
    <name type="common">Violet carpenter bee</name>
    <name type="synonym">Apis violacea</name>
    <dbReference type="NCBI Taxonomy" id="135666"/>
    <lineage>
        <taxon>Eukaryota</taxon>
        <taxon>Metazoa</taxon>
        <taxon>Ecdysozoa</taxon>
        <taxon>Arthropoda</taxon>
        <taxon>Hexapoda</taxon>
        <taxon>Insecta</taxon>
        <taxon>Pterygota</taxon>
        <taxon>Neoptera</taxon>
        <taxon>Endopterygota</taxon>
        <taxon>Hymenoptera</taxon>
        <taxon>Apocrita</taxon>
        <taxon>Aculeata</taxon>
        <taxon>Apoidea</taxon>
        <taxon>Anthophila</taxon>
        <taxon>Apidae</taxon>
        <taxon>Xylocopa</taxon>
        <taxon>Xylocopa</taxon>
    </lineage>
</organism>
<dbReference type="Proteomes" id="UP001642520">
    <property type="component" value="Unassembled WGS sequence"/>
</dbReference>
<evidence type="ECO:0000256" key="1">
    <source>
        <dbReference type="ARBA" id="ARBA00004370"/>
    </source>
</evidence>
<evidence type="ECO:0000313" key="12">
    <source>
        <dbReference type="Proteomes" id="UP001642520"/>
    </source>
</evidence>
<dbReference type="Pfam" id="PF08571">
    <property type="entry name" value="Yos1"/>
    <property type="match status" value="1"/>
</dbReference>
<keyword evidence="10" id="KW-0732">Signal</keyword>
<comment type="caution">
    <text evidence="11">The sequence shown here is derived from an EMBL/GenBank/DDBJ whole genome shotgun (WGS) entry which is preliminary data.</text>
</comment>
<comment type="subcellular location">
    <subcellularLocation>
        <location evidence="1">Membrane</location>
    </subcellularLocation>
</comment>
<sequence>MAFTLWTIFEATVLCLNAVCVLNEERFLAKVGWASWQNVQGFGEPPSVKSQMLNLIKSIRTVMRVPLIFLNIVTIFVKMILG</sequence>
<evidence type="ECO:0000256" key="9">
    <source>
        <dbReference type="ARBA" id="ARBA00045999"/>
    </source>
</evidence>
<keyword evidence="12" id="KW-1185">Reference proteome</keyword>
<accession>A0ABP1PBE2</accession>
<evidence type="ECO:0000256" key="8">
    <source>
        <dbReference type="ARBA" id="ARBA00024203"/>
    </source>
</evidence>
<dbReference type="PANTHER" id="PTHR15858">
    <property type="entry name" value="IMMEDIATE EARLY RESPONSE 3-INTERACTING PROTEIN 1"/>
    <property type="match status" value="1"/>
</dbReference>